<sequence length="35" mass="4160">MRGKSRGVRELSWANPECPVKLKDILDFTDKWINR</sequence>
<organism evidence="1 2">
    <name type="scientific">Pseudomonas fluorescens</name>
    <dbReference type="NCBI Taxonomy" id="294"/>
    <lineage>
        <taxon>Bacteria</taxon>
        <taxon>Pseudomonadati</taxon>
        <taxon>Pseudomonadota</taxon>
        <taxon>Gammaproteobacteria</taxon>
        <taxon>Pseudomonadales</taxon>
        <taxon>Pseudomonadaceae</taxon>
        <taxon>Pseudomonas</taxon>
    </lineage>
</organism>
<protein>
    <submittedName>
        <fullName evidence="1">Uncharacterized protein</fullName>
    </submittedName>
</protein>
<dbReference type="Proteomes" id="UP000326018">
    <property type="component" value="Unassembled WGS sequence"/>
</dbReference>
<name>A0A5E7EMT2_PSEFL</name>
<evidence type="ECO:0000313" key="2">
    <source>
        <dbReference type="Proteomes" id="UP000326018"/>
    </source>
</evidence>
<proteinExistence type="predicted"/>
<dbReference type="AlphaFoldDB" id="A0A5E7EMT2"/>
<reference evidence="1 2" key="1">
    <citation type="submission" date="2019-09" db="EMBL/GenBank/DDBJ databases">
        <authorList>
            <person name="Chandra G."/>
            <person name="Truman W A."/>
        </authorList>
    </citation>
    <scope>NUCLEOTIDE SEQUENCE [LARGE SCALE GENOMIC DNA]</scope>
    <source>
        <strain evidence="1">PS712</strain>
    </source>
</reference>
<accession>A0A5E7EMT2</accession>
<evidence type="ECO:0000313" key="1">
    <source>
        <dbReference type="EMBL" id="VVO28059.1"/>
    </source>
</evidence>
<dbReference type="EMBL" id="CABVIB010000031">
    <property type="protein sequence ID" value="VVO28059.1"/>
    <property type="molecule type" value="Genomic_DNA"/>
</dbReference>
<gene>
    <name evidence="1" type="ORF">PS712_04782</name>
</gene>